<proteinExistence type="predicted"/>
<reference evidence="3" key="1">
    <citation type="submission" date="2022-11" db="UniProtKB">
        <authorList>
            <consortium name="WormBaseParasite"/>
        </authorList>
    </citation>
    <scope>IDENTIFICATION</scope>
</reference>
<evidence type="ECO:0000313" key="3">
    <source>
        <dbReference type="WBParaSite" id="Minc3s03677g34500"/>
    </source>
</evidence>
<dbReference type="AlphaFoldDB" id="A0A914N9W0"/>
<dbReference type="WBParaSite" id="Minc3s03677g34500">
    <property type="protein sequence ID" value="Minc3s03677g34500"/>
    <property type="gene ID" value="Minc3s03677g34500"/>
</dbReference>
<feature type="coiled-coil region" evidence="1">
    <location>
        <begin position="21"/>
        <end position="69"/>
    </location>
</feature>
<dbReference type="Proteomes" id="UP000887563">
    <property type="component" value="Unplaced"/>
</dbReference>
<accession>A0A914N9W0</accession>
<keyword evidence="1" id="KW-0175">Coiled coil</keyword>
<evidence type="ECO:0000313" key="2">
    <source>
        <dbReference type="Proteomes" id="UP000887563"/>
    </source>
</evidence>
<name>A0A914N9W0_MELIC</name>
<sequence>MNNIRSITFIEVSLVSSGINESNAADVIHDLRRQMRRMENKMGAIEAQMRNKDVENAKLEGQLAILKKADRIRSLILGQATPTMEERQMLNAIES</sequence>
<evidence type="ECO:0000256" key="1">
    <source>
        <dbReference type="SAM" id="Coils"/>
    </source>
</evidence>
<keyword evidence="2" id="KW-1185">Reference proteome</keyword>
<protein>
    <submittedName>
        <fullName evidence="3">Candidate secreted effector</fullName>
    </submittedName>
</protein>
<organism evidence="2 3">
    <name type="scientific">Meloidogyne incognita</name>
    <name type="common">Southern root-knot nematode worm</name>
    <name type="synonym">Oxyuris incognita</name>
    <dbReference type="NCBI Taxonomy" id="6306"/>
    <lineage>
        <taxon>Eukaryota</taxon>
        <taxon>Metazoa</taxon>
        <taxon>Ecdysozoa</taxon>
        <taxon>Nematoda</taxon>
        <taxon>Chromadorea</taxon>
        <taxon>Rhabditida</taxon>
        <taxon>Tylenchina</taxon>
        <taxon>Tylenchomorpha</taxon>
        <taxon>Tylenchoidea</taxon>
        <taxon>Meloidogynidae</taxon>
        <taxon>Meloidogyninae</taxon>
        <taxon>Meloidogyne</taxon>
        <taxon>Meloidogyne incognita group</taxon>
    </lineage>
</organism>